<proteinExistence type="predicted"/>
<protein>
    <submittedName>
        <fullName evidence="2">Uncharacterized protein</fullName>
    </submittedName>
</protein>
<keyword evidence="1" id="KW-0732">Signal</keyword>
<dbReference type="Proteomes" id="UP000198614">
    <property type="component" value="Unassembled WGS sequence"/>
</dbReference>
<reference evidence="2 3" key="1">
    <citation type="submission" date="2016-10" db="EMBL/GenBank/DDBJ databases">
        <authorList>
            <person name="de Groot N.N."/>
        </authorList>
    </citation>
    <scope>NUCLEOTIDE SEQUENCE [LARGE SCALE GENOMIC DNA]</scope>
    <source>
        <strain evidence="2 3">CGMCC 4.1859</strain>
    </source>
</reference>
<evidence type="ECO:0000256" key="1">
    <source>
        <dbReference type="SAM" id="SignalP"/>
    </source>
</evidence>
<name>A0A1G7NSG0_9ACTN</name>
<accession>A0A1G7NSG0</accession>
<evidence type="ECO:0000313" key="3">
    <source>
        <dbReference type="Proteomes" id="UP000198614"/>
    </source>
</evidence>
<dbReference type="EMBL" id="FNAX01000010">
    <property type="protein sequence ID" value="SDF76867.1"/>
    <property type="molecule type" value="Genomic_DNA"/>
</dbReference>
<feature type="signal peptide" evidence="1">
    <location>
        <begin position="1"/>
        <end position="32"/>
    </location>
</feature>
<evidence type="ECO:0000313" key="2">
    <source>
        <dbReference type="EMBL" id="SDF76867.1"/>
    </source>
</evidence>
<feature type="chain" id="PRO_5011455248" evidence="1">
    <location>
        <begin position="33"/>
        <end position="140"/>
    </location>
</feature>
<gene>
    <name evidence="2" type="ORF">SAMN05216260_110289</name>
</gene>
<organism evidence="2 3">
    <name type="scientific">Streptomyces griseoaurantiacus</name>
    <dbReference type="NCBI Taxonomy" id="68213"/>
    <lineage>
        <taxon>Bacteria</taxon>
        <taxon>Bacillati</taxon>
        <taxon>Actinomycetota</taxon>
        <taxon>Actinomycetes</taxon>
        <taxon>Kitasatosporales</taxon>
        <taxon>Streptomycetaceae</taxon>
        <taxon>Streptomyces</taxon>
        <taxon>Streptomyces aurantiacus group</taxon>
    </lineage>
</organism>
<dbReference type="AlphaFoldDB" id="A0A1G7NSG0"/>
<sequence length="140" mass="14738">MRSTRRIRATRVATTLAAAAAGFLLTAAPAQAAGHTTVVYTTEGGSTFAGKAIFWGGYDQEAFEVCDTESDGMRVWAQWTWNGGSVTLSDADGSSAFCDDRASHIARKQVPEGSTVEITVCRRNGASGTKKDCGFGYGEA</sequence>